<dbReference type="Pfam" id="PF01841">
    <property type="entry name" value="Transglut_core"/>
    <property type="match status" value="1"/>
</dbReference>
<name>A0A1I4N5F8_9BURK</name>
<evidence type="ECO:0000313" key="3">
    <source>
        <dbReference type="Proteomes" id="UP000199470"/>
    </source>
</evidence>
<dbReference type="Proteomes" id="UP000199470">
    <property type="component" value="Unassembled WGS sequence"/>
</dbReference>
<keyword evidence="3" id="KW-1185">Reference proteome</keyword>
<evidence type="ECO:0000259" key="1">
    <source>
        <dbReference type="Pfam" id="PF01841"/>
    </source>
</evidence>
<evidence type="ECO:0000313" key="2">
    <source>
        <dbReference type="EMBL" id="SFM10625.1"/>
    </source>
</evidence>
<sequence length="208" mass="22578">MHNTIDIPADFLARSAIVDHDHPAIAALARSLAGANAEETARNCFDWVRDHIEHSIDFNRDEVTCVASEVLAAGTGLCTAKSHLLVALLRRHGIPAGFCYQRLLFDEAGAAFCSHGLVALWLDGHSWYRCDARGNKPGIQCEFTPGRENLAFAVQAPGERLYAEVWAEPWPELVSRTRALASIADYRAAPLDVAPPTPSAAASRHIGV</sequence>
<reference evidence="2 3" key="1">
    <citation type="submission" date="2016-10" db="EMBL/GenBank/DDBJ databases">
        <authorList>
            <person name="de Groot N.N."/>
        </authorList>
    </citation>
    <scope>NUCLEOTIDE SEQUENCE [LARGE SCALE GENOMIC DNA]</scope>
    <source>
        <strain evidence="2 3">ATCC 43154</strain>
    </source>
</reference>
<dbReference type="EMBL" id="FOTW01000012">
    <property type="protein sequence ID" value="SFM10625.1"/>
    <property type="molecule type" value="Genomic_DNA"/>
</dbReference>
<dbReference type="InterPro" id="IPR002931">
    <property type="entry name" value="Transglutaminase-like"/>
</dbReference>
<feature type="domain" description="Transglutaminase-like" evidence="1">
    <location>
        <begin position="28"/>
        <end position="132"/>
    </location>
</feature>
<dbReference type="RefSeq" id="WP_093388279.1">
    <property type="nucleotide sequence ID" value="NZ_FOTW01000012.1"/>
</dbReference>
<dbReference type="SUPFAM" id="SSF54001">
    <property type="entry name" value="Cysteine proteinases"/>
    <property type="match status" value="1"/>
</dbReference>
<accession>A0A1I4N5F8</accession>
<dbReference type="STRING" id="758825.SAMN02982985_02774"/>
<dbReference type="Gene3D" id="3.10.620.30">
    <property type="match status" value="1"/>
</dbReference>
<gene>
    <name evidence="2" type="ORF">SAMN02982985_02774</name>
</gene>
<protein>
    <submittedName>
        <fullName evidence="2">Transglutaminase-like superfamily protein</fullName>
    </submittedName>
</protein>
<dbReference type="InterPro" id="IPR038765">
    <property type="entry name" value="Papain-like_cys_pep_sf"/>
</dbReference>
<organism evidence="2 3">
    <name type="scientific">Rugamonas rubra</name>
    <dbReference type="NCBI Taxonomy" id="758825"/>
    <lineage>
        <taxon>Bacteria</taxon>
        <taxon>Pseudomonadati</taxon>
        <taxon>Pseudomonadota</taxon>
        <taxon>Betaproteobacteria</taxon>
        <taxon>Burkholderiales</taxon>
        <taxon>Oxalobacteraceae</taxon>
        <taxon>Telluria group</taxon>
        <taxon>Rugamonas</taxon>
    </lineage>
</organism>
<proteinExistence type="predicted"/>
<dbReference type="PANTHER" id="PTHR33490">
    <property type="entry name" value="BLR5614 PROTEIN-RELATED"/>
    <property type="match status" value="1"/>
</dbReference>
<dbReference type="OrthoDB" id="5296450at2"/>
<dbReference type="PANTHER" id="PTHR33490:SF3">
    <property type="entry name" value="CONSERVED INTEGRAL MEMBRANE PROTEIN"/>
    <property type="match status" value="1"/>
</dbReference>
<dbReference type="AlphaFoldDB" id="A0A1I4N5F8"/>